<accession>A2F735</accession>
<dbReference type="InterPro" id="IPR036770">
    <property type="entry name" value="Ankyrin_rpt-contain_sf"/>
</dbReference>
<dbReference type="PROSITE" id="PS50297">
    <property type="entry name" value="ANK_REP_REGION"/>
    <property type="match status" value="2"/>
</dbReference>
<dbReference type="PANTHER" id="PTHR24193">
    <property type="entry name" value="ANKYRIN REPEAT PROTEIN"/>
    <property type="match status" value="1"/>
</dbReference>
<dbReference type="KEGG" id="tva:4757078"/>
<dbReference type="SMART" id="SM00248">
    <property type="entry name" value="ANK"/>
    <property type="match status" value="3"/>
</dbReference>
<sequence length="124" mass="14020">MAAIYNYKEATEILISYGANLNARHDYLRTPLHDAVENYSKEVVSSLISHGADINAKDINHQTPLHLAVLRNPNTEIAEYLISHGAKVDVYDSEGNSPLRYARYFNDTEMIDILTRGLEKSKLQ</sequence>
<dbReference type="SMR" id="A2F735"/>
<evidence type="ECO:0000256" key="2">
    <source>
        <dbReference type="ARBA" id="ARBA00023043"/>
    </source>
</evidence>
<dbReference type="VEuPathDB" id="TrichDB:TVAG_112880"/>
<keyword evidence="1" id="KW-0677">Repeat</keyword>
<dbReference type="RefSeq" id="XP_001312202.1">
    <property type="nucleotide sequence ID" value="XM_001312201.1"/>
</dbReference>
<keyword evidence="2 3" id="KW-0040">ANK repeat</keyword>
<feature type="repeat" description="ANK" evidence="3">
    <location>
        <begin position="60"/>
        <end position="93"/>
    </location>
</feature>
<protein>
    <submittedName>
        <fullName evidence="4">Uncharacterized protein</fullName>
    </submittedName>
</protein>
<evidence type="ECO:0000313" key="5">
    <source>
        <dbReference type="Proteomes" id="UP000001542"/>
    </source>
</evidence>
<dbReference type="OMA" id="MEEPIAC"/>
<evidence type="ECO:0000256" key="3">
    <source>
        <dbReference type="PROSITE-ProRule" id="PRU00023"/>
    </source>
</evidence>
<gene>
    <name evidence="4" type="ORF">TVAG_112880</name>
</gene>
<evidence type="ECO:0000313" key="4">
    <source>
        <dbReference type="EMBL" id="EAX99272.1"/>
    </source>
</evidence>
<reference evidence="4" key="2">
    <citation type="journal article" date="2007" name="Science">
        <title>Draft genome sequence of the sexually transmitted pathogen Trichomonas vaginalis.</title>
        <authorList>
            <person name="Carlton J.M."/>
            <person name="Hirt R.P."/>
            <person name="Silva J.C."/>
            <person name="Delcher A.L."/>
            <person name="Schatz M."/>
            <person name="Zhao Q."/>
            <person name="Wortman J.R."/>
            <person name="Bidwell S.L."/>
            <person name="Alsmark U.C.M."/>
            <person name="Besteiro S."/>
            <person name="Sicheritz-Ponten T."/>
            <person name="Noel C.J."/>
            <person name="Dacks J.B."/>
            <person name="Foster P.G."/>
            <person name="Simillion C."/>
            <person name="Van de Peer Y."/>
            <person name="Miranda-Saavedra D."/>
            <person name="Barton G.J."/>
            <person name="Westrop G.D."/>
            <person name="Mueller S."/>
            <person name="Dessi D."/>
            <person name="Fiori P.L."/>
            <person name="Ren Q."/>
            <person name="Paulsen I."/>
            <person name="Zhang H."/>
            <person name="Bastida-Corcuera F.D."/>
            <person name="Simoes-Barbosa A."/>
            <person name="Brown M.T."/>
            <person name="Hayes R.D."/>
            <person name="Mukherjee M."/>
            <person name="Okumura C.Y."/>
            <person name="Schneider R."/>
            <person name="Smith A.J."/>
            <person name="Vanacova S."/>
            <person name="Villalvazo M."/>
            <person name="Haas B.J."/>
            <person name="Pertea M."/>
            <person name="Feldblyum T.V."/>
            <person name="Utterback T.R."/>
            <person name="Shu C.L."/>
            <person name="Osoegawa K."/>
            <person name="de Jong P.J."/>
            <person name="Hrdy I."/>
            <person name="Horvathova L."/>
            <person name="Zubacova Z."/>
            <person name="Dolezal P."/>
            <person name="Malik S.B."/>
            <person name="Logsdon J.M. Jr."/>
            <person name="Henze K."/>
            <person name="Gupta A."/>
            <person name="Wang C.C."/>
            <person name="Dunne R.L."/>
            <person name="Upcroft J.A."/>
            <person name="Upcroft P."/>
            <person name="White O."/>
            <person name="Salzberg S.L."/>
            <person name="Tang P."/>
            <person name="Chiu C.-H."/>
            <person name="Lee Y.-S."/>
            <person name="Embley T.M."/>
            <person name="Coombs G.H."/>
            <person name="Mottram J.C."/>
            <person name="Tachezy J."/>
            <person name="Fraser-Liggett C.M."/>
            <person name="Johnson P.J."/>
        </authorList>
    </citation>
    <scope>NUCLEOTIDE SEQUENCE [LARGE SCALE GENOMIC DNA]</scope>
    <source>
        <strain evidence="4">G3</strain>
    </source>
</reference>
<evidence type="ECO:0000256" key="1">
    <source>
        <dbReference type="ARBA" id="ARBA00022737"/>
    </source>
</evidence>
<proteinExistence type="predicted"/>
<dbReference type="STRING" id="5722.A2F735"/>
<name>A2F735_TRIV3</name>
<dbReference type="OrthoDB" id="194358at2759"/>
<dbReference type="AlphaFoldDB" id="A2F735"/>
<keyword evidence="5" id="KW-1185">Reference proteome</keyword>
<dbReference type="VEuPathDB" id="TrichDB:TVAGG3_0258590"/>
<dbReference type="EMBL" id="DS113643">
    <property type="protein sequence ID" value="EAX99272.1"/>
    <property type="molecule type" value="Genomic_DNA"/>
</dbReference>
<dbReference type="InParanoid" id="A2F735"/>
<dbReference type="Proteomes" id="UP000001542">
    <property type="component" value="Unassembled WGS sequence"/>
</dbReference>
<dbReference type="InterPro" id="IPR002110">
    <property type="entry name" value="Ankyrin_rpt"/>
</dbReference>
<dbReference type="Pfam" id="PF13637">
    <property type="entry name" value="Ank_4"/>
    <property type="match status" value="1"/>
</dbReference>
<feature type="repeat" description="ANK" evidence="3">
    <location>
        <begin position="27"/>
        <end position="59"/>
    </location>
</feature>
<reference evidence="4" key="1">
    <citation type="submission" date="2006-10" db="EMBL/GenBank/DDBJ databases">
        <authorList>
            <person name="Amadeo P."/>
            <person name="Zhao Q."/>
            <person name="Wortman J."/>
            <person name="Fraser-Liggett C."/>
            <person name="Carlton J."/>
        </authorList>
    </citation>
    <scope>NUCLEOTIDE SEQUENCE</scope>
    <source>
        <strain evidence="4">G3</strain>
    </source>
</reference>
<organism evidence="4 5">
    <name type="scientific">Trichomonas vaginalis (strain ATCC PRA-98 / G3)</name>
    <dbReference type="NCBI Taxonomy" id="412133"/>
    <lineage>
        <taxon>Eukaryota</taxon>
        <taxon>Metamonada</taxon>
        <taxon>Parabasalia</taxon>
        <taxon>Trichomonadida</taxon>
        <taxon>Trichomonadidae</taxon>
        <taxon>Trichomonas</taxon>
    </lineage>
</organism>
<dbReference type="PANTHER" id="PTHR24193:SF121">
    <property type="entry name" value="ADA2A-CONTAINING COMPLEX COMPONENT 3, ISOFORM D"/>
    <property type="match status" value="1"/>
</dbReference>
<dbReference type="Gene3D" id="1.25.40.20">
    <property type="entry name" value="Ankyrin repeat-containing domain"/>
    <property type="match status" value="2"/>
</dbReference>
<dbReference type="InterPro" id="IPR050663">
    <property type="entry name" value="Ankyrin-SOCS_Box"/>
</dbReference>
<dbReference type="PROSITE" id="PS50088">
    <property type="entry name" value="ANK_REPEAT"/>
    <property type="match status" value="2"/>
</dbReference>
<dbReference type="SUPFAM" id="SSF48403">
    <property type="entry name" value="Ankyrin repeat"/>
    <property type="match status" value="1"/>
</dbReference>
<dbReference type="eggNOG" id="KOG4412">
    <property type="taxonomic scope" value="Eukaryota"/>
</dbReference>